<accession>A0A2P8FFW7</accession>
<dbReference type="InterPro" id="IPR028992">
    <property type="entry name" value="Hedgehog/Intein_dom"/>
</dbReference>
<gene>
    <name evidence="2" type="ORF">CLV88_103248</name>
</gene>
<dbReference type="EMBL" id="PYGJ01000003">
    <property type="protein sequence ID" value="PSL20601.1"/>
    <property type="molecule type" value="Genomic_DNA"/>
</dbReference>
<dbReference type="InterPro" id="IPR036844">
    <property type="entry name" value="Hint_dom_sf"/>
</dbReference>
<dbReference type="SUPFAM" id="SSF51294">
    <property type="entry name" value="Hedgehog/intein (Hint) domain"/>
    <property type="match status" value="1"/>
</dbReference>
<dbReference type="RefSeq" id="WP_165798834.1">
    <property type="nucleotide sequence ID" value="NZ_PYGJ01000003.1"/>
</dbReference>
<comment type="caution">
    <text evidence="2">The sequence shown here is derived from an EMBL/GenBank/DDBJ whole genome shotgun (WGS) entry which is preliminary data.</text>
</comment>
<feature type="domain" description="Hedgehog/Intein (Hint)" evidence="1">
    <location>
        <begin position="138"/>
        <end position="275"/>
    </location>
</feature>
<evidence type="ECO:0000313" key="2">
    <source>
        <dbReference type="EMBL" id="PSL20601.1"/>
    </source>
</evidence>
<dbReference type="Gene3D" id="2.170.16.10">
    <property type="entry name" value="Hedgehog/Intein (Hint) domain"/>
    <property type="match status" value="1"/>
</dbReference>
<proteinExistence type="predicted"/>
<name>A0A2P8FFW7_9RHOB</name>
<dbReference type="AlphaFoldDB" id="A0A2P8FFW7"/>
<dbReference type="Proteomes" id="UP000240418">
    <property type="component" value="Unassembled WGS sequence"/>
</dbReference>
<dbReference type="Pfam" id="PF13403">
    <property type="entry name" value="Hint_2"/>
    <property type="match status" value="1"/>
</dbReference>
<sequence>MAIEQLQIYRITSGDSTYPHFGTFGIADAGQIEIDDSNGFRDAEFGDFTHTGGSDVGDQNVISSNVSGINVGDLADLRYKYTITGSDGSSGTVYFIATNGQANYGPLILSDFPLNSSVTYTFVSFNTDGAVAYDDLVVCFTAGTMIVTDKGQVPIEHLREGDFVLTRDNGFQPLRWIGRRTVKPRRNTAPILLCGGVLGNHGDIVVSPNHRMLVKPEQSELFFYEPEVLVAAKGLIGLDGVQRLNVETVTYVHILFDRHEIVFANGASSESFLPGPQAMDALEAATRAEVLELFPELDLEVGAVPEAARACLKQHEAAILRGLLVA</sequence>
<evidence type="ECO:0000313" key="3">
    <source>
        <dbReference type="Proteomes" id="UP000240418"/>
    </source>
</evidence>
<reference evidence="2 3" key="1">
    <citation type="submission" date="2018-03" db="EMBL/GenBank/DDBJ databases">
        <title>Genomic Encyclopedia of Archaeal and Bacterial Type Strains, Phase II (KMG-II): from individual species to whole genera.</title>
        <authorList>
            <person name="Goeker M."/>
        </authorList>
    </citation>
    <scope>NUCLEOTIDE SEQUENCE [LARGE SCALE GENOMIC DNA]</scope>
    <source>
        <strain evidence="2 3">DSM 100673</strain>
    </source>
</reference>
<organism evidence="2 3">
    <name type="scientific">Shimia abyssi</name>
    <dbReference type="NCBI Taxonomy" id="1662395"/>
    <lineage>
        <taxon>Bacteria</taxon>
        <taxon>Pseudomonadati</taxon>
        <taxon>Pseudomonadota</taxon>
        <taxon>Alphaproteobacteria</taxon>
        <taxon>Rhodobacterales</taxon>
        <taxon>Roseobacteraceae</taxon>
    </lineage>
</organism>
<protein>
    <submittedName>
        <fullName evidence="2">Hint domain-containing protein</fullName>
    </submittedName>
</protein>
<dbReference type="InterPro" id="IPR006141">
    <property type="entry name" value="Intein_N"/>
</dbReference>
<keyword evidence="3" id="KW-1185">Reference proteome</keyword>
<dbReference type="GO" id="GO:0016539">
    <property type="term" value="P:intein-mediated protein splicing"/>
    <property type="evidence" value="ECO:0007669"/>
    <property type="project" value="InterPro"/>
</dbReference>
<dbReference type="PROSITE" id="PS50817">
    <property type="entry name" value="INTEIN_N_TER"/>
    <property type="match status" value="1"/>
</dbReference>
<evidence type="ECO:0000259" key="1">
    <source>
        <dbReference type="Pfam" id="PF13403"/>
    </source>
</evidence>